<reference evidence="2" key="1">
    <citation type="journal article" date="2014" name="Front. Microbiol.">
        <title>High frequency of phylogenetically diverse reductive dehalogenase-homologous genes in deep subseafloor sedimentary metagenomes.</title>
        <authorList>
            <person name="Kawai M."/>
            <person name="Futagami T."/>
            <person name="Toyoda A."/>
            <person name="Takaki Y."/>
            <person name="Nishi S."/>
            <person name="Hori S."/>
            <person name="Arai W."/>
            <person name="Tsubouchi T."/>
            <person name="Morono Y."/>
            <person name="Uchiyama I."/>
            <person name="Ito T."/>
            <person name="Fujiyama A."/>
            <person name="Inagaki F."/>
            <person name="Takami H."/>
        </authorList>
    </citation>
    <scope>NUCLEOTIDE SEQUENCE</scope>
    <source>
        <strain evidence="2">Expedition CK06-06</strain>
    </source>
</reference>
<comment type="caution">
    <text evidence="2">The sequence shown here is derived from an EMBL/GenBank/DDBJ whole genome shotgun (WGS) entry which is preliminary data.</text>
</comment>
<keyword evidence="1" id="KW-1133">Transmembrane helix</keyword>
<dbReference type="PANTHER" id="PTHR42867">
    <property type="entry name" value="MEMBRANE PROTEIN-RELATED"/>
    <property type="match status" value="1"/>
</dbReference>
<dbReference type="EMBL" id="BARS01029879">
    <property type="protein sequence ID" value="GAG09631.1"/>
    <property type="molecule type" value="Genomic_DNA"/>
</dbReference>
<dbReference type="AlphaFoldDB" id="X0WAE3"/>
<feature type="transmembrane region" description="Helical" evidence="1">
    <location>
        <begin position="56"/>
        <end position="76"/>
    </location>
</feature>
<sequence length="161" mass="17691">LGVLLAYLFLIGLLPDIRRVFAYHGAEHKTIHALEDGAPLEVEAVRRYSTAHPRCGTSFLLIVVVISVLLFILVGAPPLWQRLLSRVVLVPVIAAVSYEVIRLMSALQGNRVMRALLRPSLWLQSLTTREPDDAQVEVAIYALREVLAGDERADATASGQA</sequence>
<dbReference type="InterPro" id="IPR010787">
    <property type="entry name" value="DUF1385"/>
</dbReference>
<evidence type="ECO:0000256" key="1">
    <source>
        <dbReference type="SAM" id="Phobius"/>
    </source>
</evidence>
<proteinExistence type="predicted"/>
<feature type="transmembrane region" description="Helical" evidence="1">
    <location>
        <begin position="83"/>
        <end position="101"/>
    </location>
</feature>
<keyword evidence="1" id="KW-0472">Membrane</keyword>
<dbReference type="PANTHER" id="PTHR42867:SF1">
    <property type="entry name" value="MEMBRANE PROTEIN-RELATED"/>
    <property type="match status" value="1"/>
</dbReference>
<organism evidence="2">
    <name type="scientific">marine sediment metagenome</name>
    <dbReference type="NCBI Taxonomy" id="412755"/>
    <lineage>
        <taxon>unclassified sequences</taxon>
        <taxon>metagenomes</taxon>
        <taxon>ecological metagenomes</taxon>
    </lineage>
</organism>
<feature type="non-terminal residue" evidence="2">
    <location>
        <position position="1"/>
    </location>
</feature>
<gene>
    <name evidence="2" type="ORF">S01H1_46652</name>
</gene>
<protein>
    <recommendedName>
        <fullName evidence="3">DUF1385 domain-containing protein</fullName>
    </recommendedName>
</protein>
<evidence type="ECO:0000313" key="2">
    <source>
        <dbReference type="EMBL" id="GAG09631.1"/>
    </source>
</evidence>
<evidence type="ECO:0008006" key="3">
    <source>
        <dbReference type="Google" id="ProtNLM"/>
    </source>
</evidence>
<keyword evidence="1" id="KW-0812">Transmembrane</keyword>
<name>X0WAE3_9ZZZZ</name>
<accession>X0WAE3</accession>
<dbReference type="Pfam" id="PF07136">
    <property type="entry name" value="DUF1385"/>
    <property type="match status" value="1"/>
</dbReference>